<protein>
    <submittedName>
        <fullName evidence="2">Uncharacterized protein</fullName>
    </submittedName>
</protein>
<feature type="signal peptide" evidence="1">
    <location>
        <begin position="1"/>
        <end position="17"/>
    </location>
</feature>
<sequence>MIYLEIHCKILIKLCVCVCVCVCVKQNSQRKKDLEKSYKEMEDGPEKILKLTALEHAGSKDNMVANLLEKHHSPFIRKKDLEKSYKEMEDGPEKILKLTALEHAGSKDNMVANLLEKHHSPFIFLGLVTNICKGSKCPLCNGEMSPDHYLHCSKASSGRTTRHNSILDALVDFLKGPNTQLLVEVDSNRKSAGTRPDAILFNPTHEGPDRTLIDVVCSDPSRNLNKTKTKSPGKFLSSLENDKFTKYKDRKKVAVTANRSVKVVIGSEITGLKPFAVSTIGSFGRWARSLLNTMRTQETVKDVELRDNYGAVAFNTDRYSHFLARAGRAIGVGLASSYLSYLGFAEKHKVPLGAIW</sequence>
<organism evidence="2 3">
    <name type="scientific">Aduncisulcus paluster</name>
    <dbReference type="NCBI Taxonomy" id="2918883"/>
    <lineage>
        <taxon>Eukaryota</taxon>
        <taxon>Metamonada</taxon>
        <taxon>Carpediemonas-like organisms</taxon>
        <taxon>Aduncisulcus</taxon>
    </lineage>
</organism>
<evidence type="ECO:0000313" key="2">
    <source>
        <dbReference type="EMBL" id="GKT22459.1"/>
    </source>
</evidence>
<evidence type="ECO:0000313" key="3">
    <source>
        <dbReference type="Proteomes" id="UP001057375"/>
    </source>
</evidence>
<name>A0ABQ5JYE9_9EUKA</name>
<comment type="caution">
    <text evidence="2">The sequence shown here is derived from an EMBL/GenBank/DDBJ whole genome shotgun (WGS) entry which is preliminary data.</text>
</comment>
<feature type="chain" id="PRO_5045945376" evidence="1">
    <location>
        <begin position="18"/>
        <end position="356"/>
    </location>
</feature>
<proteinExistence type="predicted"/>
<dbReference type="Proteomes" id="UP001057375">
    <property type="component" value="Unassembled WGS sequence"/>
</dbReference>
<keyword evidence="3" id="KW-1185">Reference proteome</keyword>
<reference evidence="2" key="1">
    <citation type="submission" date="2022-03" db="EMBL/GenBank/DDBJ databases">
        <title>Draft genome sequence of Aduncisulcus paluster, a free-living microaerophilic Fornicata.</title>
        <authorList>
            <person name="Yuyama I."/>
            <person name="Kume K."/>
            <person name="Tamura T."/>
            <person name="Inagaki Y."/>
            <person name="Hashimoto T."/>
        </authorList>
    </citation>
    <scope>NUCLEOTIDE SEQUENCE</scope>
    <source>
        <strain evidence="2">NY0171</strain>
    </source>
</reference>
<accession>A0ABQ5JYE9</accession>
<dbReference type="EMBL" id="BQXS01012405">
    <property type="protein sequence ID" value="GKT22459.1"/>
    <property type="molecule type" value="Genomic_DNA"/>
</dbReference>
<gene>
    <name evidence="2" type="ORF">ADUPG1_012125</name>
</gene>
<evidence type="ECO:0000256" key="1">
    <source>
        <dbReference type="SAM" id="SignalP"/>
    </source>
</evidence>
<keyword evidence="1" id="KW-0732">Signal</keyword>